<evidence type="ECO:0000313" key="2">
    <source>
        <dbReference type="Proteomes" id="UP000325315"/>
    </source>
</evidence>
<organism evidence="1 2">
    <name type="scientific">Gossypium australe</name>
    <dbReference type="NCBI Taxonomy" id="47621"/>
    <lineage>
        <taxon>Eukaryota</taxon>
        <taxon>Viridiplantae</taxon>
        <taxon>Streptophyta</taxon>
        <taxon>Embryophyta</taxon>
        <taxon>Tracheophyta</taxon>
        <taxon>Spermatophyta</taxon>
        <taxon>Magnoliopsida</taxon>
        <taxon>eudicotyledons</taxon>
        <taxon>Gunneridae</taxon>
        <taxon>Pentapetalae</taxon>
        <taxon>rosids</taxon>
        <taxon>malvids</taxon>
        <taxon>Malvales</taxon>
        <taxon>Malvaceae</taxon>
        <taxon>Malvoideae</taxon>
        <taxon>Gossypium</taxon>
    </lineage>
</organism>
<accession>A0A5B6X262</accession>
<dbReference type="EMBL" id="SMMG02000001">
    <property type="protein sequence ID" value="KAA3487105.1"/>
    <property type="molecule type" value="Genomic_DNA"/>
</dbReference>
<protein>
    <submittedName>
        <fullName evidence="1">Pleiotropic drug resistance protein 3-like</fullName>
    </submittedName>
</protein>
<dbReference type="Proteomes" id="UP000325315">
    <property type="component" value="Unassembled WGS sequence"/>
</dbReference>
<reference evidence="2" key="1">
    <citation type="journal article" date="2019" name="Plant Biotechnol. J.">
        <title>Genome sequencing of the Australian wild diploid species Gossypium australe highlights disease resistance and delayed gland morphogenesis.</title>
        <authorList>
            <person name="Cai Y."/>
            <person name="Cai X."/>
            <person name="Wang Q."/>
            <person name="Wang P."/>
            <person name="Zhang Y."/>
            <person name="Cai C."/>
            <person name="Xu Y."/>
            <person name="Wang K."/>
            <person name="Zhou Z."/>
            <person name="Wang C."/>
            <person name="Geng S."/>
            <person name="Li B."/>
            <person name="Dong Q."/>
            <person name="Hou Y."/>
            <person name="Wang H."/>
            <person name="Ai P."/>
            <person name="Liu Z."/>
            <person name="Yi F."/>
            <person name="Sun M."/>
            <person name="An G."/>
            <person name="Cheng J."/>
            <person name="Zhang Y."/>
            <person name="Shi Q."/>
            <person name="Xie Y."/>
            <person name="Shi X."/>
            <person name="Chang Y."/>
            <person name="Huang F."/>
            <person name="Chen Y."/>
            <person name="Hong S."/>
            <person name="Mi L."/>
            <person name="Sun Q."/>
            <person name="Zhang L."/>
            <person name="Zhou B."/>
            <person name="Peng R."/>
            <person name="Zhang X."/>
            <person name="Liu F."/>
        </authorList>
    </citation>
    <scope>NUCLEOTIDE SEQUENCE [LARGE SCALE GENOMIC DNA]</scope>
    <source>
        <strain evidence="2">cv. PA1801</strain>
    </source>
</reference>
<gene>
    <name evidence="1" type="ORF">EPI10_030956</name>
</gene>
<keyword evidence="2" id="KW-1185">Reference proteome</keyword>
<sequence length="145" mass="17026">MAVVNIDNKVIEKVIITLSERYGSKISSLKDSRDLSIISLSKLINVLYAQELELFKLQGKERLEREEKEANERWWEEEYPPCSHYKKTTHLAIWRWCAKIKDNHSSNSSSNTMLRIRQLMRTKLKRSKCSLPLFLLQAKKSTRTG</sequence>
<evidence type="ECO:0000313" key="1">
    <source>
        <dbReference type="EMBL" id="KAA3487105.1"/>
    </source>
</evidence>
<dbReference type="AlphaFoldDB" id="A0A5B6X262"/>
<name>A0A5B6X262_9ROSI</name>
<proteinExistence type="predicted"/>
<comment type="caution">
    <text evidence="1">The sequence shown here is derived from an EMBL/GenBank/DDBJ whole genome shotgun (WGS) entry which is preliminary data.</text>
</comment>